<dbReference type="SMART" id="SM00175">
    <property type="entry name" value="RAB"/>
    <property type="match status" value="1"/>
</dbReference>
<dbReference type="InterPro" id="IPR005225">
    <property type="entry name" value="Small_GTP-bd"/>
</dbReference>
<dbReference type="SMART" id="SM00174">
    <property type="entry name" value="RHO"/>
    <property type="match status" value="1"/>
</dbReference>
<dbReference type="Gene3D" id="3.40.50.300">
    <property type="entry name" value="P-loop containing nucleotide triphosphate hydrolases"/>
    <property type="match status" value="1"/>
</dbReference>
<accession>A0A9N9DG42</accession>
<dbReference type="AlphaFoldDB" id="A0A9N9DG42"/>
<dbReference type="NCBIfam" id="TIGR00231">
    <property type="entry name" value="small_GTP"/>
    <property type="match status" value="1"/>
</dbReference>
<dbReference type="GO" id="GO:0005525">
    <property type="term" value="F:GTP binding"/>
    <property type="evidence" value="ECO:0007669"/>
    <property type="project" value="UniProtKB-KW"/>
</dbReference>
<dbReference type="InterPro" id="IPR020849">
    <property type="entry name" value="Small_GTPase_Ras-type"/>
</dbReference>
<dbReference type="PROSITE" id="PS51419">
    <property type="entry name" value="RAB"/>
    <property type="match status" value="1"/>
</dbReference>
<dbReference type="GO" id="GO:0007165">
    <property type="term" value="P:signal transduction"/>
    <property type="evidence" value="ECO:0007669"/>
    <property type="project" value="InterPro"/>
</dbReference>
<dbReference type="GO" id="GO:0003924">
    <property type="term" value="F:GTPase activity"/>
    <property type="evidence" value="ECO:0007669"/>
    <property type="project" value="InterPro"/>
</dbReference>
<keyword evidence="2" id="KW-0342">GTP-binding</keyword>
<dbReference type="OrthoDB" id="5976022at2759"/>
<reference evidence="3" key="1">
    <citation type="submission" date="2021-06" db="EMBL/GenBank/DDBJ databases">
        <authorList>
            <person name="Kallberg Y."/>
            <person name="Tangrot J."/>
            <person name="Rosling A."/>
        </authorList>
    </citation>
    <scope>NUCLEOTIDE SEQUENCE</scope>
    <source>
        <strain evidence="3">MT106</strain>
    </source>
</reference>
<dbReference type="Pfam" id="PF00071">
    <property type="entry name" value="Ras"/>
    <property type="match status" value="1"/>
</dbReference>
<keyword evidence="4" id="KW-1185">Reference proteome</keyword>
<dbReference type="GO" id="GO:0016020">
    <property type="term" value="C:membrane"/>
    <property type="evidence" value="ECO:0007669"/>
    <property type="project" value="InterPro"/>
</dbReference>
<dbReference type="InterPro" id="IPR001806">
    <property type="entry name" value="Small_GTPase"/>
</dbReference>
<protein>
    <submittedName>
        <fullName evidence="3">7721_t:CDS:1</fullName>
    </submittedName>
</protein>
<dbReference type="SMART" id="SM00173">
    <property type="entry name" value="RAS"/>
    <property type="match status" value="1"/>
</dbReference>
<feature type="non-terminal residue" evidence="3">
    <location>
        <position position="168"/>
    </location>
</feature>
<gene>
    <name evidence="3" type="ORF">AGERDE_LOCUS10796</name>
</gene>
<dbReference type="PROSITE" id="PS51421">
    <property type="entry name" value="RAS"/>
    <property type="match status" value="1"/>
</dbReference>
<name>A0A9N9DG42_9GLOM</name>
<evidence type="ECO:0000313" key="3">
    <source>
        <dbReference type="EMBL" id="CAG8637065.1"/>
    </source>
</evidence>
<dbReference type="Proteomes" id="UP000789831">
    <property type="component" value="Unassembled WGS sequence"/>
</dbReference>
<dbReference type="PANTHER" id="PTHR24070">
    <property type="entry name" value="RAS, DI-RAS, AND RHEB FAMILY MEMBERS OF SMALL GTPASE SUPERFAMILY"/>
    <property type="match status" value="1"/>
</dbReference>
<evidence type="ECO:0000256" key="1">
    <source>
        <dbReference type="ARBA" id="ARBA00022741"/>
    </source>
</evidence>
<sequence length="168" mass="19340">MRRYKLLVLGGSNVGKKSLTIQFCLNHFIGKNDPIADNSYKKNVVIGDEQCTLEILYTLGPEYAKVHGEWIREYEGFLIVYSISSRSTFEQIEELRNQIIRIKKTDSVPIVIVGNKCDKMTEREVLREDGMNMSRRLGCEFVETSAKTCVNVERAFHTVVRMIRSGRE</sequence>
<evidence type="ECO:0000256" key="2">
    <source>
        <dbReference type="ARBA" id="ARBA00023134"/>
    </source>
</evidence>
<dbReference type="InterPro" id="IPR027417">
    <property type="entry name" value="P-loop_NTPase"/>
</dbReference>
<dbReference type="EMBL" id="CAJVPL010003697">
    <property type="protein sequence ID" value="CAG8637065.1"/>
    <property type="molecule type" value="Genomic_DNA"/>
</dbReference>
<evidence type="ECO:0000313" key="4">
    <source>
        <dbReference type="Proteomes" id="UP000789831"/>
    </source>
</evidence>
<proteinExistence type="predicted"/>
<keyword evidence="1" id="KW-0547">Nucleotide-binding</keyword>
<comment type="caution">
    <text evidence="3">The sequence shown here is derived from an EMBL/GenBank/DDBJ whole genome shotgun (WGS) entry which is preliminary data.</text>
</comment>
<dbReference type="PRINTS" id="PR00449">
    <property type="entry name" value="RASTRNSFRMNG"/>
</dbReference>
<organism evidence="3 4">
    <name type="scientific">Ambispora gerdemannii</name>
    <dbReference type="NCBI Taxonomy" id="144530"/>
    <lineage>
        <taxon>Eukaryota</taxon>
        <taxon>Fungi</taxon>
        <taxon>Fungi incertae sedis</taxon>
        <taxon>Mucoromycota</taxon>
        <taxon>Glomeromycotina</taxon>
        <taxon>Glomeromycetes</taxon>
        <taxon>Archaeosporales</taxon>
        <taxon>Ambisporaceae</taxon>
        <taxon>Ambispora</taxon>
    </lineage>
</organism>
<dbReference type="SUPFAM" id="SSF52540">
    <property type="entry name" value="P-loop containing nucleoside triphosphate hydrolases"/>
    <property type="match status" value="1"/>
</dbReference>